<feature type="transmembrane region" description="Helical" evidence="5">
    <location>
        <begin position="344"/>
        <end position="375"/>
    </location>
</feature>
<dbReference type="InterPro" id="IPR011547">
    <property type="entry name" value="SLC26A/SulP_dom"/>
</dbReference>
<dbReference type="Pfam" id="PF01740">
    <property type="entry name" value="STAS"/>
    <property type="match status" value="1"/>
</dbReference>
<feature type="transmembrane region" description="Helical" evidence="5">
    <location>
        <begin position="306"/>
        <end position="324"/>
    </location>
</feature>
<comment type="caution">
    <text evidence="7">The sequence shown here is derived from an EMBL/GenBank/DDBJ whole genome shotgun (WGS) entry which is preliminary data.</text>
</comment>
<evidence type="ECO:0000256" key="1">
    <source>
        <dbReference type="ARBA" id="ARBA00004141"/>
    </source>
</evidence>
<dbReference type="EMBL" id="JACHEJ010000009">
    <property type="protein sequence ID" value="MBB6181287.1"/>
    <property type="molecule type" value="Genomic_DNA"/>
</dbReference>
<keyword evidence="4 5" id="KW-0472">Membrane</keyword>
<dbReference type="GO" id="GO:0016020">
    <property type="term" value="C:membrane"/>
    <property type="evidence" value="ECO:0007669"/>
    <property type="project" value="UniProtKB-SubCell"/>
</dbReference>
<evidence type="ECO:0000256" key="2">
    <source>
        <dbReference type="ARBA" id="ARBA00022692"/>
    </source>
</evidence>
<organism evidence="7 8">
    <name type="scientific">Pseudorhizobium flavum</name>
    <dbReference type="NCBI Taxonomy" id="1335061"/>
    <lineage>
        <taxon>Bacteria</taxon>
        <taxon>Pseudomonadati</taxon>
        <taxon>Pseudomonadota</taxon>
        <taxon>Alphaproteobacteria</taxon>
        <taxon>Hyphomicrobiales</taxon>
        <taxon>Rhizobiaceae</taxon>
        <taxon>Rhizobium/Agrobacterium group</taxon>
        <taxon>Pseudorhizobium</taxon>
    </lineage>
</organism>
<feature type="transmembrane region" description="Helical" evidence="5">
    <location>
        <begin position="396"/>
        <end position="425"/>
    </location>
</feature>
<sequence length="584" mass="60659">MAHPTTTFGPQEPSFSELFTPKLVTVLREGYRLEHLRADAIAGLTVAIVALPLSMAIAIASGASPAQGLYTAIIGGFLVSALGGSRFQIGGPAGAFIVLVAATVQAHGMDGLILATFISGLILAAIGFLRLGTYIKFIPYPVTVGFTAGIAVIIFASQIKELLGLTLASAEPGALLEKLPVLWNNLPTANPATIALSASTVVIIVALKRLRPRWPGLLIAVTATAAAAALLALPVSTIGSAFGGIPGSLPTPHLPQITIEKMMAVMPSAFAFALLGSIESLLSAVVADGMTGRRHRSNCELVGQGVANMGSALFGGFCVTGTIARTATNVRSGAHGPVAGMLHALFLLMFIVFAAPLASFIPLASLAGVLAVVAWNMFEKQAFWTLLKASRGDAAVLLVTFLLTIFRDLTEAIIAGFALGSVLFIHRMSQTTAVHAHAPFVAEDEADATTGGRTAYDEAAASDPDIMIYRISGAFFFGAAASIGAVLDRISDRHRALIVDLEAVPFIDSTAANTIENLAHKAGRRGLTILLTGTTEALRAELFAQGIRPPMVQFESTIETALARLNLPGGTERFNSAPAAASPH</sequence>
<feature type="transmembrane region" description="Helical" evidence="5">
    <location>
        <begin position="138"/>
        <end position="159"/>
    </location>
</feature>
<dbReference type="InterPro" id="IPR001902">
    <property type="entry name" value="SLC26A/SulP_fam"/>
</dbReference>
<reference evidence="7 8" key="1">
    <citation type="submission" date="2020-08" db="EMBL/GenBank/DDBJ databases">
        <title>Genomic Encyclopedia of Type Strains, Phase IV (KMG-IV): sequencing the most valuable type-strain genomes for metagenomic binning, comparative biology and taxonomic classification.</title>
        <authorList>
            <person name="Goeker M."/>
        </authorList>
    </citation>
    <scope>NUCLEOTIDE SEQUENCE [LARGE SCALE GENOMIC DNA]</scope>
    <source>
        <strain evidence="7 8">DSM 102134</strain>
    </source>
</reference>
<feature type="transmembrane region" description="Helical" evidence="5">
    <location>
        <begin position="189"/>
        <end position="207"/>
    </location>
</feature>
<dbReference type="CDD" id="cd07042">
    <property type="entry name" value="STAS_SulP_like_sulfate_transporter"/>
    <property type="match status" value="1"/>
</dbReference>
<evidence type="ECO:0000256" key="3">
    <source>
        <dbReference type="ARBA" id="ARBA00022989"/>
    </source>
</evidence>
<proteinExistence type="predicted"/>
<evidence type="ECO:0000313" key="7">
    <source>
        <dbReference type="EMBL" id="MBB6181287.1"/>
    </source>
</evidence>
<dbReference type="Pfam" id="PF00916">
    <property type="entry name" value="Sulfate_transp"/>
    <property type="match status" value="1"/>
</dbReference>
<feature type="transmembrane region" description="Helical" evidence="5">
    <location>
        <begin position="112"/>
        <end position="131"/>
    </location>
</feature>
<dbReference type="InterPro" id="IPR002645">
    <property type="entry name" value="STAS_dom"/>
</dbReference>
<dbReference type="SUPFAM" id="SSF52091">
    <property type="entry name" value="SpoIIaa-like"/>
    <property type="match status" value="1"/>
</dbReference>
<feature type="transmembrane region" description="Helical" evidence="5">
    <location>
        <begin position="219"/>
        <end position="245"/>
    </location>
</feature>
<dbReference type="PROSITE" id="PS50801">
    <property type="entry name" value="STAS"/>
    <property type="match status" value="1"/>
</dbReference>
<evidence type="ECO:0000259" key="6">
    <source>
        <dbReference type="PROSITE" id="PS50801"/>
    </source>
</evidence>
<dbReference type="InterPro" id="IPR036513">
    <property type="entry name" value="STAS_dom_sf"/>
</dbReference>
<accession>A0A7W9YZI0</accession>
<feature type="transmembrane region" description="Helical" evidence="5">
    <location>
        <begin position="40"/>
        <end position="60"/>
    </location>
</feature>
<gene>
    <name evidence="7" type="ORF">HNQ75_003274</name>
</gene>
<dbReference type="Proteomes" id="UP000535501">
    <property type="component" value="Unassembled WGS sequence"/>
</dbReference>
<dbReference type="Gene3D" id="3.30.750.24">
    <property type="entry name" value="STAS domain"/>
    <property type="match status" value="1"/>
</dbReference>
<evidence type="ECO:0000313" key="8">
    <source>
        <dbReference type="Proteomes" id="UP000535501"/>
    </source>
</evidence>
<dbReference type="AlphaFoldDB" id="A0A7W9YZI0"/>
<comment type="subcellular location">
    <subcellularLocation>
        <location evidence="1">Membrane</location>
        <topology evidence="1">Multi-pass membrane protein</topology>
    </subcellularLocation>
</comment>
<name>A0A7W9YZI0_9HYPH</name>
<keyword evidence="8" id="KW-1185">Reference proteome</keyword>
<evidence type="ECO:0000256" key="4">
    <source>
        <dbReference type="ARBA" id="ARBA00023136"/>
    </source>
</evidence>
<feature type="transmembrane region" description="Helical" evidence="5">
    <location>
        <begin position="467"/>
        <end position="487"/>
    </location>
</feature>
<protein>
    <submittedName>
        <fullName evidence="7">SulP family sulfate permease</fullName>
    </submittedName>
</protein>
<dbReference type="GO" id="GO:0055085">
    <property type="term" value="P:transmembrane transport"/>
    <property type="evidence" value="ECO:0007669"/>
    <property type="project" value="InterPro"/>
</dbReference>
<feature type="transmembrane region" description="Helical" evidence="5">
    <location>
        <begin position="265"/>
        <end position="286"/>
    </location>
</feature>
<evidence type="ECO:0000256" key="5">
    <source>
        <dbReference type="SAM" id="Phobius"/>
    </source>
</evidence>
<keyword evidence="2 5" id="KW-0812">Transmembrane</keyword>
<keyword evidence="3 5" id="KW-1133">Transmembrane helix</keyword>
<dbReference type="RefSeq" id="WP_077548877.1">
    <property type="nucleotide sequence ID" value="NZ_JACHEJ010000009.1"/>
</dbReference>
<feature type="transmembrane region" description="Helical" evidence="5">
    <location>
        <begin position="66"/>
        <end position="82"/>
    </location>
</feature>
<dbReference type="PANTHER" id="PTHR11814">
    <property type="entry name" value="SULFATE TRANSPORTER"/>
    <property type="match status" value="1"/>
</dbReference>
<feature type="domain" description="STAS" evidence="6">
    <location>
        <begin position="456"/>
        <end position="565"/>
    </location>
</feature>